<accession>A0A1N7KFN7</accession>
<organism evidence="3 4">
    <name type="scientific">Chryseobacterium ureilyticum</name>
    <dbReference type="NCBI Taxonomy" id="373668"/>
    <lineage>
        <taxon>Bacteria</taxon>
        <taxon>Pseudomonadati</taxon>
        <taxon>Bacteroidota</taxon>
        <taxon>Flavobacteriia</taxon>
        <taxon>Flavobacteriales</taxon>
        <taxon>Weeksellaceae</taxon>
        <taxon>Chryseobacterium group</taxon>
        <taxon>Chryseobacterium</taxon>
    </lineage>
</organism>
<dbReference type="Gene3D" id="3.90.226.10">
    <property type="entry name" value="2-enoyl-CoA Hydratase, Chain A, domain 1"/>
    <property type="match status" value="1"/>
</dbReference>
<name>A0A1N7KFN7_9FLAO</name>
<dbReference type="GO" id="GO:0030288">
    <property type="term" value="C:outer membrane-bounded periplasmic space"/>
    <property type="evidence" value="ECO:0007669"/>
    <property type="project" value="TreeGrafter"/>
</dbReference>
<proteinExistence type="predicted"/>
<feature type="signal peptide" evidence="1">
    <location>
        <begin position="1"/>
        <end position="41"/>
    </location>
</feature>
<keyword evidence="4" id="KW-1185">Reference proteome</keyword>
<dbReference type="GO" id="GO:0006508">
    <property type="term" value="P:proteolysis"/>
    <property type="evidence" value="ECO:0007669"/>
    <property type="project" value="InterPro"/>
</dbReference>
<dbReference type="Proteomes" id="UP000186744">
    <property type="component" value="Unassembled WGS sequence"/>
</dbReference>
<evidence type="ECO:0000256" key="1">
    <source>
        <dbReference type="SAM" id="SignalP"/>
    </source>
</evidence>
<dbReference type="EMBL" id="FTOL01000001">
    <property type="protein sequence ID" value="SIS60377.1"/>
    <property type="molecule type" value="Genomic_DNA"/>
</dbReference>
<feature type="domain" description="Tail specific protease" evidence="2">
    <location>
        <begin position="262"/>
        <end position="476"/>
    </location>
</feature>
<sequence length="500" mass="58390">MRFPLFKNILITYSCRVKKTCKMKLKIVLPLLLLTINIVHGQNTEFKKQGLLDKSLKKDSVIAEFSELYHLTNTIHPGQFMFCSKNEFDTTYSSLKNSIKTDLSLVEYYKLTATLMAKIKDGHTAVDRGRIIGLLNDRLVFPFSIYKIKDHYYLDKSSQENKEYSGLRILKINGKDINVVVNEIKQYIHLEGRNETGLNARFSNFPFYYFIYNQTEKFEIEYADRSNHKLKEIFKGMPFKTYTSSIAEKTAPLTTEFRTNDLAVLKFRSFENGYNEADRKIAEKQLDRFFIQLDSLKTKNLIIDLRDNSGGSADIANYLFSYLSSTSYYYFDYMGAKYKSVKDWKHYAQYPDNIEEINLNETKLKDGLNCYTETNSTDWWFKLQQNKSNFYKGKISVLINGGCFSTTGHLLALMREYKIGKFYGEYSQGSNYSNAGGQAFVLPYSKTLVWIPTFQYRMRTPHFINDPKGIKPDVEIQTEPDDLRTGFDRQMDSVMKQYQY</sequence>
<dbReference type="STRING" id="373668.SAMN05421786_101440"/>
<evidence type="ECO:0000313" key="3">
    <source>
        <dbReference type="EMBL" id="SIS60377.1"/>
    </source>
</evidence>
<gene>
    <name evidence="3" type="ORF">SAMN05421786_101440</name>
</gene>
<evidence type="ECO:0000313" key="4">
    <source>
        <dbReference type="Proteomes" id="UP000186744"/>
    </source>
</evidence>
<dbReference type="InterPro" id="IPR029045">
    <property type="entry name" value="ClpP/crotonase-like_dom_sf"/>
</dbReference>
<dbReference type="PANTHER" id="PTHR32060:SF30">
    <property type="entry name" value="CARBOXY-TERMINAL PROCESSING PROTEASE CTPA"/>
    <property type="match status" value="1"/>
</dbReference>
<evidence type="ECO:0000259" key="2">
    <source>
        <dbReference type="Pfam" id="PF03572"/>
    </source>
</evidence>
<dbReference type="AlphaFoldDB" id="A0A1N7KFN7"/>
<protein>
    <submittedName>
        <fullName evidence="3">Peptidase family S41</fullName>
    </submittedName>
</protein>
<reference evidence="4" key="1">
    <citation type="submission" date="2017-01" db="EMBL/GenBank/DDBJ databases">
        <authorList>
            <person name="Varghese N."/>
            <person name="Submissions S."/>
        </authorList>
    </citation>
    <scope>NUCLEOTIDE SEQUENCE [LARGE SCALE GENOMIC DNA]</scope>
    <source>
        <strain evidence="4">DSM 18017</strain>
    </source>
</reference>
<dbReference type="SUPFAM" id="SSF52096">
    <property type="entry name" value="ClpP/crotonase"/>
    <property type="match status" value="1"/>
</dbReference>
<dbReference type="GO" id="GO:0008236">
    <property type="term" value="F:serine-type peptidase activity"/>
    <property type="evidence" value="ECO:0007669"/>
    <property type="project" value="InterPro"/>
</dbReference>
<feature type="chain" id="PRO_5012252934" evidence="1">
    <location>
        <begin position="42"/>
        <end position="500"/>
    </location>
</feature>
<dbReference type="GO" id="GO:0007165">
    <property type="term" value="P:signal transduction"/>
    <property type="evidence" value="ECO:0007669"/>
    <property type="project" value="TreeGrafter"/>
</dbReference>
<dbReference type="PANTHER" id="PTHR32060">
    <property type="entry name" value="TAIL-SPECIFIC PROTEASE"/>
    <property type="match status" value="1"/>
</dbReference>
<dbReference type="GO" id="GO:0004175">
    <property type="term" value="F:endopeptidase activity"/>
    <property type="evidence" value="ECO:0007669"/>
    <property type="project" value="TreeGrafter"/>
</dbReference>
<dbReference type="InterPro" id="IPR005151">
    <property type="entry name" value="Tail-specific_protease"/>
</dbReference>
<dbReference type="Pfam" id="PF03572">
    <property type="entry name" value="Peptidase_S41"/>
    <property type="match status" value="1"/>
</dbReference>
<keyword evidence="1" id="KW-0732">Signal</keyword>